<dbReference type="InterPro" id="IPR050950">
    <property type="entry name" value="HTH-type_LysR_regulators"/>
</dbReference>
<dbReference type="Pfam" id="PF03466">
    <property type="entry name" value="LysR_substrate"/>
    <property type="match status" value="1"/>
</dbReference>
<comment type="similarity">
    <text evidence="1">Belongs to the LysR transcriptional regulatory family.</text>
</comment>
<organism evidence="6 7">
    <name type="scientific">Variovorax paradoxus</name>
    <dbReference type="NCBI Taxonomy" id="34073"/>
    <lineage>
        <taxon>Bacteria</taxon>
        <taxon>Pseudomonadati</taxon>
        <taxon>Pseudomonadota</taxon>
        <taxon>Betaproteobacteria</taxon>
        <taxon>Burkholderiales</taxon>
        <taxon>Comamonadaceae</taxon>
        <taxon>Variovorax</taxon>
    </lineage>
</organism>
<evidence type="ECO:0000256" key="1">
    <source>
        <dbReference type="ARBA" id="ARBA00009437"/>
    </source>
</evidence>
<keyword evidence="2" id="KW-0805">Transcription regulation</keyword>
<keyword evidence="3" id="KW-0238">DNA-binding</keyword>
<dbReference type="RefSeq" id="WP_153283765.1">
    <property type="nucleotide sequence ID" value="NZ_CP045644.1"/>
</dbReference>
<dbReference type="PRINTS" id="PR00039">
    <property type="entry name" value="HTHLYSR"/>
</dbReference>
<evidence type="ECO:0000256" key="3">
    <source>
        <dbReference type="ARBA" id="ARBA00023125"/>
    </source>
</evidence>
<proteinExistence type="inferred from homology"/>
<dbReference type="GO" id="GO:0003700">
    <property type="term" value="F:DNA-binding transcription factor activity"/>
    <property type="evidence" value="ECO:0007669"/>
    <property type="project" value="InterPro"/>
</dbReference>
<dbReference type="AlphaFoldDB" id="A0A5Q0M8H8"/>
<accession>A0A5Q0M8H8</accession>
<evidence type="ECO:0000313" key="6">
    <source>
        <dbReference type="EMBL" id="QFZ85147.1"/>
    </source>
</evidence>
<dbReference type="EMBL" id="CP045644">
    <property type="protein sequence ID" value="QFZ85147.1"/>
    <property type="molecule type" value="Genomic_DNA"/>
</dbReference>
<dbReference type="SUPFAM" id="SSF46785">
    <property type="entry name" value="Winged helix' DNA-binding domain"/>
    <property type="match status" value="1"/>
</dbReference>
<evidence type="ECO:0000259" key="5">
    <source>
        <dbReference type="PROSITE" id="PS50931"/>
    </source>
</evidence>
<evidence type="ECO:0000313" key="7">
    <source>
        <dbReference type="Proteomes" id="UP000326780"/>
    </source>
</evidence>
<dbReference type="PANTHER" id="PTHR30419">
    <property type="entry name" value="HTH-TYPE TRANSCRIPTIONAL REGULATOR YBHD"/>
    <property type="match status" value="1"/>
</dbReference>
<dbReference type="GO" id="GO:0003677">
    <property type="term" value="F:DNA binding"/>
    <property type="evidence" value="ECO:0007669"/>
    <property type="project" value="UniProtKB-KW"/>
</dbReference>
<name>A0A5Q0M8H8_VARPD</name>
<keyword evidence="4" id="KW-0804">Transcription</keyword>
<protein>
    <submittedName>
        <fullName evidence="6">LysR family transcriptional regulator</fullName>
    </submittedName>
</protein>
<evidence type="ECO:0000256" key="4">
    <source>
        <dbReference type="ARBA" id="ARBA00023163"/>
    </source>
</evidence>
<sequence>MVISRDDAQEQAAERARHRLVGRLRLKHLRLIDALARTSSLRQAAMAMSLTQPAATKILQDLEDVLGVQLFTRRARAIEINDFGRFVAVYARRMLGETQRFGVDLDTLVRSGHGTLTIGAIMVTAAGLLPAAVLELKKTRPAVSVRIVESSSDRLLADLAKNEFDFVLARFVRPQDSLQFELLPLSDEPLCIFTGREGPVSQRSRSLADLHGLPWVIQDSPTPTRRLLEAEFGGEGLGLPADLVRVSSVYTMLNMVEKAGMVGVLPRAMVDNEGERFRVLPVRLKSALSPYGIVTRRGMELTPTAQDMMAILQRLARKKPRRG</sequence>
<reference evidence="6 7" key="1">
    <citation type="submission" date="2019-10" db="EMBL/GenBank/DDBJ databases">
        <title>Complete genome sequence of Variovorax paradoxus 5C-2.</title>
        <authorList>
            <person name="Gogoleva N.E."/>
            <person name="Balkin A.S."/>
        </authorList>
    </citation>
    <scope>NUCLEOTIDE SEQUENCE [LARGE SCALE GENOMIC DNA]</scope>
    <source>
        <strain evidence="6 7">5C-2</strain>
    </source>
</reference>
<dbReference type="SUPFAM" id="SSF53850">
    <property type="entry name" value="Periplasmic binding protein-like II"/>
    <property type="match status" value="1"/>
</dbReference>
<dbReference type="Pfam" id="PF00126">
    <property type="entry name" value="HTH_1"/>
    <property type="match status" value="1"/>
</dbReference>
<dbReference type="InterPro" id="IPR005119">
    <property type="entry name" value="LysR_subst-bd"/>
</dbReference>
<dbReference type="PROSITE" id="PS50931">
    <property type="entry name" value="HTH_LYSR"/>
    <property type="match status" value="1"/>
</dbReference>
<dbReference type="Proteomes" id="UP000326780">
    <property type="component" value="Chromosome"/>
</dbReference>
<dbReference type="GO" id="GO:0005829">
    <property type="term" value="C:cytosol"/>
    <property type="evidence" value="ECO:0007669"/>
    <property type="project" value="TreeGrafter"/>
</dbReference>
<dbReference type="InterPro" id="IPR000847">
    <property type="entry name" value="LysR_HTH_N"/>
</dbReference>
<gene>
    <name evidence="6" type="ORF">GFK26_21490</name>
</gene>
<dbReference type="Gene3D" id="3.40.190.290">
    <property type="match status" value="1"/>
</dbReference>
<dbReference type="InterPro" id="IPR036388">
    <property type="entry name" value="WH-like_DNA-bd_sf"/>
</dbReference>
<dbReference type="PANTHER" id="PTHR30419:SF8">
    <property type="entry name" value="NITROGEN ASSIMILATION TRANSCRIPTIONAL ACTIVATOR-RELATED"/>
    <property type="match status" value="1"/>
</dbReference>
<dbReference type="Gene3D" id="1.10.10.10">
    <property type="entry name" value="Winged helix-like DNA-binding domain superfamily/Winged helix DNA-binding domain"/>
    <property type="match status" value="1"/>
</dbReference>
<feature type="domain" description="HTH lysR-type" evidence="5">
    <location>
        <begin position="24"/>
        <end position="81"/>
    </location>
</feature>
<dbReference type="InterPro" id="IPR036390">
    <property type="entry name" value="WH_DNA-bd_sf"/>
</dbReference>
<evidence type="ECO:0000256" key="2">
    <source>
        <dbReference type="ARBA" id="ARBA00023015"/>
    </source>
</evidence>